<evidence type="ECO:0000256" key="3">
    <source>
        <dbReference type="ARBA" id="ARBA00023002"/>
    </source>
</evidence>
<feature type="binding site" evidence="5">
    <location>
        <position position="269"/>
    </location>
    <ligand>
        <name>Fe cation</name>
        <dbReference type="ChEBI" id="CHEBI:24875"/>
        <note>catalytic</note>
    </ligand>
</feature>
<evidence type="ECO:0000256" key="4">
    <source>
        <dbReference type="ARBA" id="ARBA00023004"/>
    </source>
</evidence>
<protein>
    <recommendedName>
        <fullName evidence="6">Dioxygenase</fullName>
        <ecNumber evidence="6">1.13.11.-</ecNumber>
    </recommendedName>
</protein>
<comment type="similarity">
    <text evidence="1 6">Belongs to the carotenoid oxygenase family.</text>
</comment>
<reference evidence="7 8" key="1">
    <citation type="submission" date="2020-04" db="EMBL/GenBank/DDBJ databases">
        <title>MicrobeNet Type strains.</title>
        <authorList>
            <person name="Nicholson A.C."/>
        </authorList>
    </citation>
    <scope>NUCLEOTIDE SEQUENCE [LARGE SCALE GENOMIC DNA]</scope>
    <source>
        <strain evidence="7 8">DSM 44956</strain>
    </source>
</reference>
<gene>
    <name evidence="7" type="ORF">HGB38_01810</name>
</gene>
<keyword evidence="6" id="KW-0223">Dioxygenase</keyword>
<keyword evidence="3 6" id="KW-0560">Oxidoreductase</keyword>
<dbReference type="EMBL" id="JAAXOS010000001">
    <property type="protein sequence ID" value="NKY24972.1"/>
    <property type="molecule type" value="Genomic_DNA"/>
</dbReference>
<keyword evidence="2 5" id="KW-0479">Metal-binding</keyword>
<dbReference type="InterPro" id="IPR004294">
    <property type="entry name" value="Carotenoid_Oase"/>
</dbReference>
<dbReference type="GO" id="GO:0046872">
    <property type="term" value="F:metal ion binding"/>
    <property type="evidence" value="ECO:0007669"/>
    <property type="project" value="UniProtKB-KW"/>
</dbReference>
<dbReference type="RefSeq" id="WP_084498640.1">
    <property type="nucleotide sequence ID" value="NZ_JAAXOS010000001.1"/>
</dbReference>
<proteinExistence type="inferred from homology"/>
<evidence type="ECO:0000256" key="2">
    <source>
        <dbReference type="ARBA" id="ARBA00022723"/>
    </source>
</evidence>
<dbReference type="GO" id="GO:0016121">
    <property type="term" value="P:carotene catabolic process"/>
    <property type="evidence" value="ECO:0007669"/>
    <property type="project" value="TreeGrafter"/>
</dbReference>
<dbReference type="Pfam" id="PF03055">
    <property type="entry name" value="RPE65"/>
    <property type="match status" value="1"/>
</dbReference>
<dbReference type="Proteomes" id="UP000540698">
    <property type="component" value="Unassembled WGS sequence"/>
</dbReference>
<keyword evidence="4 5" id="KW-0408">Iron</keyword>
<evidence type="ECO:0000256" key="6">
    <source>
        <dbReference type="RuleBase" id="RU364048"/>
    </source>
</evidence>
<dbReference type="EC" id="1.13.11.-" evidence="6"/>
<keyword evidence="8" id="KW-1185">Reference proteome</keyword>
<evidence type="ECO:0000313" key="7">
    <source>
        <dbReference type="EMBL" id="NKY24972.1"/>
    </source>
</evidence>
<feature type="binding site" evidence="5">
    <location>
        <position position="157"/>
    </location>
    <ligand>
        <name>Fe cation</name>
        <dbReference type="ChEBI" id="CHEBI:24875"/>
        <note>catalytic</note>
    </ligand>
</feature>
<evidence type="ECO:0000313" key="8">
    <source>
        <dbReference type="Proteomes" id="UP000540698"/>
    </source>
</evidence>
<organism evidence="7 8">
    <name type="scientific">Nocardia gamkensis</name>
    <dbReference type="NCBI Taxonomy" id="352869"/>
    <lineage>
        <taxon>Bacteria</taxon>
        <taxon>Bacillati</taxon>
        <taxon>Actinomycetota</taxon>
        <taxon>Actinomycetes</taxon>
        <taxon>Mycobacteriales</taxon>
        <taxon>Nocardiaceae</taxon>
        <taxon>Nocardia</taxon>
    </lineage>
</organism>
<comment type="cofactor">
    <cofactor evidence="5 6">
        <name>Fe(2+)</name>
        <dbReference type="ChEBI" id="CHEBI:29033"/>
    </cofactor>
    <text evidence="5 6">Binds 1 Fe(2+) ion per subunit.</text>
</comment>
<evidence type="ECO:0000256" key="5">
    <source>
        <dbReference type="PIRSR" id="PIRSR604294-1"/>
    </source>
</evidence>
<dbReference type="PANTHER" id="PTHR10543">
    <property type="entry name" value="BETA-CAROTENE DIOXYGENASE"/>
    <property type="match status" value="1"/>
</dbReference>
<accession>A0A7X6KZC2</accession>
<name>A0A7X6KZC2_9NOCA</name>
<sequence length="458" mass="51740">MNGTDSPISPWMTGAVAPVYEETTAEGLEIEGTIPEELSGRFVKIGPNPVKPPRSRNYRAFMADGMVHGVRLRDGRAEWYRNRWVRSKRATRQLGEARTPGPRHSVVDNVNTHVIGHAGHTLALVEAGCTPVELSYDLDTLRYTDFEGTLPGGFSAHPKPDPYTGELHAITYRPATRSVRYVVVGTDALVKKVERIPVKATPIMHDMALTENYVVLFDSPARMATPLQLFMGKVYQWKSSYPTRFGVLPRNGTGSDIRWFETDPCFILHTLNAYEDKGRIIVDGTRYGRVMDETLAVEERPKSYLWRWVIDLDTGVVRHHQLDDYYEEFPRINDRRSTLRNRYSYTLQLEEPPGTEPISMIKRDMDTGKIEMRKYVAGQHPSEPVFVPSAGGRAEDDGWIMTYVTDLATSRTNFVIYDAQAPASDPVAVVKLPVRVPTAFHGSWIPDDMPQGLDRRTS</sequence>
<feature type="binding site" evidence="5">
    <location>
        <position position="205"/>
    </location>
    <ligand>
        <name>Fe cation</name>
        <dbReference type="ChEBI" id="CHEBI:24875"/>
        <note>catalytic</note>
    </ligand>
</feature>
<dbReference type="PANTHER" id="PTHR10543:SF89">
    <property type="entry name" value="CAROTENOID 9,10(9',10')-CLEAVAGE DIOXYGENASE 1"/>
    <property type="match status" value="1"/>
</dbReference>
<feature type="binding site" evidence="5">
    <location>
        <position position="441"/>
    </location>
    <ligand>
        <name>Fe cation</name>
        <dbReference type="ChEBI" id="CHEBI:24875"/>
        <note>catalytic</note>
    </ligand>
</feature>
<evidence type="ECO:0000256" key="1">
    <source>
        <dbReference type="ARBA" id="ARBA00006787"/>
    </source>
</evidence>
<dbReference type="AlphaFoldDB" id="A0A7X6KZC2"/>
<dbReference type="GO" id="GO:0010436">
    <property type="term" value="F:carotenoid dioxygenase activity"/>
    <property type="evidence" value="ECO:0007669"/>
    <property type="project" value="TreeGrafter"/>
</dbReference>
<comment type="caution">
    <text evidence="7">The sequence shown here is derived from an EMBL/GenBank/DDBJ whole genome shotgun (WGS) entry which is preliminary data.</text>
</comment>